<feature type="chain" id="PRO_5035442693" description="Apolipoprotein A-II" evidence="11">
    <location>
        <begin position="20"/>
        <end position="111"/>
    </location>
</feature>
<evidence type="ECO:0000256" key="2">
    <source>
        <dbReference type="ARBA" id="ARBA00010232"/>
    </source>
</evidence>
<dbReference type="GO" id="GO:0030301">
    <property type="term" value="P:cholesterol transport"/>
    <property type="evidence" value="ECO:0007669"/>
    <property type="project" value="TreeGrafter"/>
</dbReference>
<keyword evidence="13" id="KW-1185">Reference proteome</keyword>
<evidence type="ECO:0000256" key="8">
    <source>
        <dbReference type="ARBA" id="ARBA00030900"/>
    </source>
</evidence>
<evidence type="ECO:0000256" key="7">
    <source>
        <dbReference type="ARBA" id="ARBA00023055"/>
    </source>
</evidence>
<comment type="similarity">
    <text evidence="2">Belongs to the apolipoprotein A2 family.</text>
</comment>
<dbReference type="Proteomes" id="UP000796761">
    <property type="component" value="Unassembled WGS sequence"/>
</dbReference>
<dbReference type="PANTHER" id="PTHR11027">
    <property type="entry name" value="APOLIPOPROTEIN A-II"/>
    <property type="match status" value="1"/>
</dbReference>
<organism evidence="12 13">
    <name type="scientific">Zosterops borbonicus</name>
    <dbReference type="NCBI Taxonomy" id="364589"/>
    <lineage>
        <taxon>Eukaryota</taxon>
        <taxon>Metazoa</taxon>
        <taxon>Chordata</taxon>
        <taxon>Craniata</taxon>
        <taxon>Vertebrata</taxon>
        <taxon>Euteleostomi</taxon>
        <taxon>Archelosauria</taxon>
        <taxon>Archosauria</taxon>
        <taxon>Dinosauria</taxon>
        <taxon>Saurischia</taxon>
        <taxon>Theropoda</taxon>
        <taxon>Coelurosauria</taxon>
        <taxon>Aves</taxon>
        <taxon>Neognathae</taxon>
        <taxon>Neoaves</taxon>
        <taxon>Telluraves</taxon>
        <taxon>Australaves</taxon>
        <taxon>Passeriformes</taxon>
        <taxon>Sylvioidea</taxon>
        <taxon>Zosteropidae</taxon>
        <taxon>Zosterops</taxon>
    </lineage>
</organism>
<comment type="caution">
    <text evidence="12">The sequence shown here is derived from an EMBL/GenBank/DDBJ whole genome shotgun (WGS) entry which is preliminary data.</text>
</comment>
<keyword evidence="4" id="KW-0813">Transport</keyword>
<name>A0A8K1D9T1_9PASS</name>
<evidence type="ECO:0000313" key="13">
    <source>
        <dbReference type="Proteomes" id="UP000796761"/>
    </source>
</evidence>
<dbReference type="GO" id="GO:0042157">
    <property type="term" value="P:lipoprotein metabolic process"/>
    <property type="evidence" value="ECO:0007669"/>
    <property type="project" value="InterPro"/>
</dbReference>
<keyword evidence="5" id="KW-0964">Secreted</keyword>
<dbReference type="GO" id="GO:0008289">
    <property type="term" value="F:lipid binding"/>
    <property type="evidence" value="ECO:0007669"/>
    <property type="project" value="InterPro"/>
</dbReference>
<dbReference type="EMBL" id="SWJQ01001667">
    <property type="protein sequence ID" value="TRZ07692.1"/>
    <property type="molecule type" value="Genomic_DNA"/>
</dbReference>
<keyword evidence="11" id="KW-0732">Signal</keyword>
<sequence>MRVALAVAVLLALVATARGGARARRDSPGEGAEPAASEDFLTRHFQSFSDLFTRELPQRLRAEELRAQAEQYLDRANKQLEPLARELRSNVLGLFSSLLHLGKSDGQGDSP</sequence>
<evidence type="ECO:0000256" key="11">
    <source>
        <dbReference type="SAM" id="SignalP"/>
    </source>
</evidence>
<keyword evidence="6" id="KW-0345">HDL</keyword>
<dbReference type="GO" id="GO:0008035">
    <property type="term" value="F:high-density lipoprotein particle binding"/>
    <property type="evidence" value="ECO:0007669"/>
    <property type="project" value="TreeGrafter"/>
</dbReference>
<dbReference type="GO" id="GO:0034366">
    <property type="term" value="C:spherical high-density lipoprotein particle"/>
    <property type="evidence" value="ECO:0007669"/>
    <property type="project" value="TreeGrafter"/>
</dbReference>
<evidence type="ECO:0000256" key="10">
    <source>
        <dbReference type="SAM" id="MobiDB-lite"/>
    </source>
</evidence>
<feature type="coiled-coil region" evidence="9">
    <location>
        <begin position="59"/>
        <end position="86"/>
    </location>
</feature>
<dbReference type="GO" id="GO:0120020">
    <property type="term" value="F:cholesterol transfer activity"/>
    <property type="evidence" value="ECO:0007669"/>
    <property type="project" value="TreeGrafter"/>
</dbReference>
<keyword evidence="7" id="KW-0445">Lipid transport</keyword>
<dbReference type="Pfam" id="PF04711">
    <property type="entry name" value="ApoA-II"/>
    <property type="match status" value="1"/>
</dbReference>
<evidence type="ECO:0000313" key="12">
    <source>
        <dbReference type="EMBL" id="TRZ07692.1"/>
    </source>
</evidence>
<dbReference type="AlphaFoldDB" id="A0A8K1D9T1"/>
<evidence type="ECO:0000256" key="1">
    <source>
        <dbReference type="ARBA" id="ARBA00004613"/>
    </source>
</evidence>
<reference evidence="12" key="1">
    <citation type="submission" date="2019-04" db="EMBL/GenBank/DDBJ databases">
        <title>Genome assembly of Zosterops borbonicus 15179.</title>
        <authorList>
            <person name="Leroy T."/>
            <person name="Anselmetti Y."/>
            <person name="Tilak M.-K."/>
            <person name="Nabholz B."/>
        </authorList>
    </citation>
    <scope>NUCLEOTIDE SEQUENCE</scope>
    <source>
        <strain evidence="12">HGM_15179</strain>
        <tissue evidence="12">Muscle</tissue>
    </source>
</reference>
<dbReference type="Gene3D" id="6.10.250.100">
    <property type="match status" value="1"/>
</dbReference>
<comment type="subcellular location">
    <subcellularLocation>
        <location evidence="1">Secreted</location>
    </subcellularLocation>
</comment>
<feature type="signal peptide" evidence="11">
    <location>
        <begin position="1"/>
        <end position="19"/>
    </location>
</feature>
<dbReference type="InterPro" id="IPR006801">
    <property type="entry name" value="ApoA-II"/>
</dbReference>
<keyword evidence="9" id="KW-0175">Coiled coil</keyword>
<accession>A0A8K1D9T1</accession>
<dbReference type="InterPro" id="IPR036172">
    <property type="entry name" value="ApoA-II_sf"/>
</dbReference>
<protein>
    <recommendedName>
        <fullName evidence="3">Apolipoprotein A-II</fullName>
    </recommendedName>
    <alternativeName>
        <fullName evidence="8">Apolipoprotein A2</fullName>
    </alternativeName>
</protein>
<dbReference type="PANTHER" id="PTHR11027:SF0">
    <property type="entry name" value="APOLIPOPROTEIN A-II"/>
    <property type="match status" value="1"/>
</dbReference>
<evidence type="ECO:0000256" key="9">
    <source>
        <dbReference type="SAM" id="Coils"/>
    </source>
</evidence>
<dbReference type="SUPFAM" id="SSF82936">
    <property type="entry name" value="Apolipoprotein A-II"/>
    <property type="match status" value="1"/>
</dbReference>
<feature type="region of interest" description="Disordered" evidence="10">
    <location>
        <begin position="18"/>
        <end position="38"/>
    </location>
</feature>
<evidence type="ECO:0000256" key="4">
    <source>
        <dbReference type="ARBA" id="ARBA00022448"/>
    </source>
</evidence>
<evidence type="ECO:0000256" key="3">
    <source>
        <dbReference type="ARBA" id="ARBA00022421"/>
    </source>
</evidence>
<dbReference type="GO" id="GO:0042632">
    <property type="term" value="P:cholesterol homeostasis"/>
    <property type="evidence" value="ECO:0007669"/>
    <property type="project" value="TreeGrafter"/>
</dbReference>
<evidence type="ECO:0000256" key="5">
    <source>
        <dbReference type="ARBA" id="ARBA00022525"/>
    </source>
</evidence>
<gene>
    <name evidence="12" type="ORF">HGM15179_019417</name>
</gene>
<dbReference type="OrthoDB" id="9450770at2759"/>
<proteinExistence type="inferred from homology"/>
<evidence type="ECO:0000256" key="6">
    <source>
        <dbReference type="ARBA" id="ARBA00022850"/>
    </source>
</evidence>